<keyword evidence="1" id="KW-0175">Coiled coil</keyword>
<dbReference type="AlphaFoldDB" id="A0A2I0KI10"/>
<dbReference type="EMBL" id="PGOL01000597">
    <property type="protein sequence ID" value="PKI67446.1"/>
    <property type="molecule type" value="Genomic_DNA"/>
</dbReference>
<keyword evidence="3" id="KW-1185">Reference proteome</keyword>
<comment type="caution">
    <text evidence="2">The sequence shown here is derived from an EMBL/GenBank/DDBJ whole genome shotgun (WGS) entry which is preliminary data.</text>
</comment>
<dbReference type="PANTHER" id="PTHR35046">
    <property type="entry name" value="ZINC KNUCKLE (CCHC-TYPE) FAMILY PROTEIN"/>
    <property type="match status" value="1"/>
</dbReference>
<dbReference type="PANTHER" id="PTHR35046:SF9">
    <property type="entry name" value="RNA-DIRECTED DNA POLYMERASE"/>
    <property type="match status" value="1"/>
</dbReference>
<evidence type="ECO:0000313" key="3">
    <source>
        <dbReference type="Proteomes" id="UP000233551"/>
    </source>
</evidence>
<name>A0A2I0KI10_PUNGR</name>
<dbReference type="Proteomes" id="UP000233551">
    <property type="component" value="Unassembled WGS sequence"/>
</dbReference>
<gene>
    <name evidence="2" type="ORF">CRG98_012030</name>
</gene>
<reference evidence="2 3" key="1">
    <citation type="submission" date="2017-11" db="EMBL/GenBank/DDBJ databases">
        <title>De-novo sequencing of pomegranate (Punica granatum L.) genome.</title>
        <authorList>
            <person name="Akparov Z."/>
            <person name="Amiraslanov A."/>
            <person name="Hajiyeva S."/>
            <person name="Abbasov M."/>
            <person name="Kaur K."/>
            <person name="Hamwieh A."/>
            <person name="Solovyev V."/>
            <person name="Salamov A."/>
            <person name="Braich B."/>
            <person name="Kosarev P."/>
            <person name="Mahmoud A."/>
            <person name="Hajiyev E."/>
            <person name="Babayeva S."/>
            <person name="Izzatullayeva V."/>
            <person name="Mammadov A."/>
            <person name="Mammadov A."/>
            <person name="Sharifova S."/>
            <person name="Ojaghi J."/>
            <person name="Eynullazada K."/>
            <person name="Bayramov B."/>
            <person name="Abdulazimova A."/>
            <person name="Shahmuradov I."/>
        </authorList>
    </citation>
    <scope>NUCLEOTIDE SEQUENCE [LARGE SCALE GENOMIC DNA]</scope>
    <source>
        <strain evidence="3">cv. AG2017</strain>
        <tissue evidence="2">Leaf</tissue>
    </source>
</reference>
<evidence type="ECO:0000256" key="1">
    <source>
        <dbReference type="SAM" id="Coils"/>
    </source>
</evidence>
<feature type="coiled-coil region" evidence="1">
    <location>
        <begin position="10"/>
        <end position="37"/>
    </location>
</feature>
<evidence type="ECO:0000313" key="2">
    <source>
        <dbReference type="EMBL" id="PKI67446.1"/>
    </source>
</evidence>
<organism evidence="2 3">
    <name type="scientific">Punica granatum</name>
    <name type="common">Pomegranate</name>
    <dbReference type="NCBI Taxonomy" id="22663"/>
    <lineage>
        <taxon>Eukaryota</taxon>
        <taxon>Viridiplantae</taxon>
        <taxon>Streptophyta</taxon>
        <taxon>Embryophyta</taxon>
        <taxon>Tracheophyta</taxon>
        <taxon>Spermatophyta</taxon>
        <taxon>Magnoliopsida</taxon>
        <taxon>eudicotyledons</taxon>
        <taxon>Gunneridae</taxon>
        <taxon>Pentapetalae</taxon>
        <taxon>rosids</taxon>
        <taxon>malvids</taxon>
        <taxon>Myrtales</taxon>
        <taxon>Lythraceae</taxon>
        <taxon>Punica</taxon>
    </lineage>
</organism>
<sequence length="211" mass="24397">MADEAIHNHHNAEEQEVEAIQAREQRIERMEQTLEQRLEGRPDQRFEELRVTLGALGLRAGQNAEDRRRAYRVVPHEELVVRHISTNRTLQVDAGPYQDGGYDQVVNYCDSGRFQWDPGDNHPRRIPIFDGRIISLFHYRKEATPEAQISLPPRFMALLKEFVDVFPAKLPEVLPPIRGIEHQIDLVPGSALPNRPAYRCNPNEAKELQRQ</sequence>
<feature type="non-terminal residue" evidence="2">
    <location>
        <position position="211"/>
    </location>
</feature>
<accession>A0A2I0KI10</accession>
<protein>
    <submittedName>
        <fullName evidence="2">Uncharacterized protein</fullName>
    </submittedName>
</protein>
<proteinExistence type="predicted"/>